<dbReference type="InterPro" id="IPR000821">
    <property type="entry name" value="Ala_racemase"/>
</dbReference>
<feature type="domain" description="Alanine racemase C-terminal" evidence="10">
    <location>
        <begin position="221"/>
        <end position="343"/>
    </location>
</feature>
<evidence type="ECO:0000259" key="10">
    <source>
        <dbReference type="SMART" id="SM01005"/>
    </source>
</evidence>
<evidence type="ECO:0000256" key="8">
    <source>
        <dbReference type="PIRSR" id="PIRSR600821-50"/>
    </source>
</evidence>
<organism evidence="11 12">
    <name type="scientific">Ruegeria marina</name>
    <dbReference type="NCBI Taxonomy" id="639004"/>
    <lineage>
        <taxon>Bacteria</taxon>
        <taxon>Pseudomonadati</taxon>
        <taxon>Pseudomonadota</taxon>
        <taxon>Alphaproteobacteria</taxon>
        <taxon>Rhodobacterales</taxon>
        <taxon>Roseobacteraceae</taxon>
        <taxon>Ruegeria</taxon>
    </lineage>
</organism>
<dbReference type="OrthoDB" id="9813814at2"/>
<dbReference type="SUPFAM" id="SSF50621">
    <property type="entry name" value="Alanine racemase C-terminal domain-like"/>
    <property type="match status" value="1"/>
</dbReference>
<feature type="active site" description="Proton acceptor; specific for D-alanine" evidence="7">
    <location>
        <position position="33"/>
    </location>
</feature>
<comment type="similarity">
    <text evidence="3 7">Belongs to the alanine racemase family.</text>
</comment>
<keyword evidence="12" id="KW-1185">Reference proteome</keyword>
<reference evidence="12" key="1">
    <citation type="submission" date="2016-10" db="EMBL/GenBank/DDBJ databases">
        <authorList>
            <person name="Varghese N."/>
            <person name="Submissions S."/>
        </authorList>
    </citation>
    <scope>NUCLEOTIDE SEQUENCE [LARGE SCALE GENOMIC DNA]</scope>
    <source>
        <strain evidence="12">CGMCC 1.9108</strain>
    </source>
</reference>
<evidence type="ECO:0000256" key="4">
    <source>
        <dbReference type="ARBA" id="ARBA00013089"/>
    </source>
</evidence>
<evidence type="ECO:0000313" key="12">
    <source>
        <dbReference type="Proteomes" id="UP000199628"/>
    </source>
</evidence>
<dbReference type="PANTHER" id="PTHR30511:SF0">
    <property type="entry name" value="ALANINE RACEMASE, CATABOLIC-RELATED"/>
    <property type="match status" value="1"/>
</dbReference>
<protein>
    <recommendedName>
        <fullName evidence="4 7">Alanine racemase</fullName>
        <ecNumber evidence="4 7">5.1.1.1</ecNumber>
    </recommendedName>
</protein>
<evidence type="ECO:0000256" key="3">
    <source>
        <dbReference type="ARBA" id="ARBA00007880"/>
    </source>
</evidence>
<name>A0A1G6ZAC3_9RHOB</name>
<evidence type="ECO:0000256" key="7">
    <source>
        <dbReference type="HAMAP-Rule" id="MF_01201"/>
    </source>
</evidence>
<dbReference type="EMBL" id="FMZV01000012">
    <property type="protein sequence ID" value="SDD98706.1"/>
    <property type="molecule type" value="Genomic_DNA"/>
</dbReference>
<accession>A0A1G6ZAC3</accession>
<dbReference type="EC" id="5.1.1.1" evidence="4 7"/>
<comment type="function">
    <text evidence="7">Catalyzes the interconversion of L-alanine and D-alanine. May also act on other amino acids.</text>
</comment>
<dbReference type="Gene3D" id="2.40.37.10">
    <property type="entry name" value="Lyase, Ornithine Decarboxylase, Chain A, domain 1"/>
    <property type="match status" value="1"/>
</dbReference>
<dbReference type="GO" id="GO:0008784">
    <property type="term" value="F:alanine racemase activity"/>
    <property type="evidence" value="ECO:0007669"/>
    <property type="project" value="UniProtKB-UniRule"/>
</dbReference>
<dbReference type="InterPro" id="IPR009006">
    <property type="entry name" value="Ala_racemase/Decarboxylase_C"/>
</dbReference>
<dbReference type="Gene3D" id="3.20.20.10">
    <property type="entry name" value="Alanine racemase"/>
    <property type="match status" value="1"/>
</dbReference>
<dbReference type="AlphaFoldDB" id="A0A1G6ZAC3"/>
<feature type="active site" description="Proton acceptor; specific for L-alanine" evidence="7">
    <location>
        <position position="242"/>
    </location>
</feature>
<gene>
    <name evidence="11" type="ORF">SAMN04488239_112123</name>
</gene>
<dbReference type="SMART" id="SM01005">
    <property type="entry name" value="Ala_racemase_C"/>
    <property type="match status" value="1"/>
</dbReference>
<dbReference type="UniPathway" id="UPA00042">
    <property type="reaction ID" value="UER00497"/>
</dbReference>
<feature type="binding site" evidence="7 9">
    <location>
        <position position="290"/>
    </location>
    <ligand>
        <name>substrate</name>
    </ligand>
</feature>
<dbReference type="NCBIfam" id="TIGR00492">
    <property type="entry name" value="alr"/>
    <property type="match status" value="1"/>
</dbReference>
<dbReference type="GO" id="GO:0030632">
    <property type="term" value="P:D-alanine biosynthetic process"/>
    <property type="evidence" value="ECO:0007669"/>
    <property type="project" value="UniProtKB-UniRule"/>
</dbReference>
<evidence type="ECO:0000313" key="11">
    <source>
        <dbReference type="EMBL" id="SDD98706.1"/>
    </source>
</evidence>
<dbReference type="PANTHER" id="PTHR30511">
    <property type="entry name" value="ALANINE RACEMASE"/>
    <property type="match status" value="1"/>
</dbReference>
<evidence type="ECO:0000256" key="5">
    <source>
        <dbReference type="ARBA" id="ARBA00022898"/>
    </source>
</evidence>
<dbReference type="InterPro" id="IPR020622">
    <property type="entry name" value="Ala_racemase_pyridoxalP-BS"/>
</dbReference>
<dbReference type="GO" id="GO:0030170">
    <property type="term" value="F:pyridoxal phosphate binding"/>
    <property type="evidence" value="ECO:0007669"/>
    <property type="project" value="UniProtKB-UniRule"/>
</dbReference>
<proteinExistence type="inferred from homology"/>
<sequence>MSTAHLTIDLDALADNWRALDARTKSETAAVVKANGYGLGAGRVAAQLAQAGARKFFVAVAEEGAAVRKAVGPGPMIGVFSGHMEGDAGILRANALTPMINSVDQMLRHVERLPGHRFGIQLDTGMNRLGLEPDDWAQLRDIALGQNPVLIMSHLACSDQPGYEMNEKQLRLFKEMTAGIEVPRSLAATGGILLGPEYHFDLCRPGVGLYGGEPFDEAKAVVTLELPVIQVREVAKGETVGYSNTWTAPRPSRIATVAAGYADGLHRALAGGIDLYAGKTACPVVGRVSMDLITVDITDLDHEPASMQMLNRLQTVDDLAEAAGTIGYEILTSLGQRYLRSFVSRSEAAERAVESIRDKLRRVRPGLIPESAAE</sequence>
<keyword evidence="5 7" id="KW-0663">Pyridoxal phosphate</keyword>
<dbReference type="InterPro" id="IPR011079">
    <property type="entry name" value="Ala_racemase_C"/>
</dbReference>
<dbReference type="InterPro" id="IPR001608">
    <property type="entry name" value="Ala_racemase_N"/>
</dbReference>
<dbReference type="PROSITE" id="PS00395">
    <property type="entry name" value="ALANINE_RACEMASE"/>
    <property type="match status" value="1"/>
</dbReference>
<dbReference type="Pfam" id="PF00842">
    <property type="entry name" value="Ala_racemase_C"/>
    <property type="match status" value="1"/>
</dbReference>
<dbReference type="GO" id="GO:0005829">
    <property type="term" value="C:cytosol"/>
    <property type="evidence" value="ECO:0007669"/>
    <property type="project" value="TreeGrafter"/>
</dbReference>
<evidence type="ECO:0000256" key="2">
    <source>
        <dbReference type="ARBA" id="ARBA00001933"/>
    </source>
</evidence>
<evidence type="ECO:0000256" key="6">
    <source>
        <dbReference type="ARBA" id="ARBA00023235"/>
    </source>
</evidence>
<dbReference type="HAMAP" id="MF_01201">
    <property type="entry name" value="Ala_racemase"/>
    <property type="match status" value="1"/>
</dbReference>
<evidence type="ECO:0000256" key="9">
    <source>
        <dbReference type="PIRSR" id="PIRSR600821-52"/>
    </source>
</evidence>
<comment type="catalytic activity">
    <reaction evidence="1 7">
        <text>L-alanine = D-alanine</text>
        <dbReference type="Rhea" id="RHEA:20249"/>
        <dbReference type="ChEBI" id="CHEBI:57416"/>
        <dbReference type="ChEBI" id="CHEBI:57972"/>
        <dbReference type="EC" id="5.1.1.1"/>
    </reaction>
</comment>
<dbReference type="InterPro" id="IPR029066">
    <property type="entry name" value="PLP-binding_barrel"/>
</dbReference>
<feature type="modified residue" description="N6-(pyridoxal phosphate)lysine" evidence="7 8">
    <location>
        <position position="33"/>
    </location>
</feature>
<dbReference type="Pfam" id="PF01168">
    <property type="entry name" value="Ala_racemase_N"/>
    <property type="match status" value="1"/>
</dbReference>
<evidence type="ECO:0000256" key="1">
    <source>
        <dbReference type="ARBA" id="ARBA00000316"/>
    </source>
</evidence>
<comment type="cofactor">
    <cofactor evidence="2 7 8">
        <name>pyridoxal 5'-phosphate</name>
        <dbReference type="ChEBI" id="CHEBI:597326"/>
    </cofactor>
</comment>
<keyword evidence="6 7" id="KW-0413">Isomerase</keyword>
<dbReference type="Proteomes" id="UP000199628">
    <property type="component" value="Unassembled WGS sequence"/>
</dbReference>
<dbReference type="SUPFAM" id="SSF51419">
    <property type="entry name" value="PLP-binding barrel"/>
    <property type="match status" value="1"/>
</dbReference>
<feature type="binding site" evidence="7 9">
    <location>
        <position position="128"/>
    </location>
    <ligand>
        <name>substrate</name>
    </ligand>
</feature>
<dbReference type="CDD" id="cd00430">
    <property type="entry name" value="PLPDE_III_AR"/>
    <property type="match status" value="1"/>
</dbReference>
<comment type="pathway">
    <text evidence="7">Amino-acid biosynthesis; D-alanine biosynthesis; D-alanine from L-alanine: step 1/1.</text>
</comment>
<dbReference type="PRINTS" id="PR00992">
    <property type="entry name" value="ALARACEMASE"/>
</dbReference>
<dbReference type="STRING" id="639004.SAMN04488239_112123"/>